<dbReference type="Pfam" id="PF00069">
    <property type="entry name" value="Pkinase"/>
    <property type="match status" value="1"/>
</dbReference>
<dbReference type="AlphaFoldDB" id="A0AAU9K4B7"/>
<dbReference type="GO" id="GO:0004672">
    <property type="term" value="F:protein kinase activity"/>
    <property type="evidence" value="ECO:0007669"/>
    <property type="project" value="InterPro"/>
</dbReference>
<protein>
    <recommendedName>
        <fullName evidence="6">Protein kinase domain-containing protein</fullName>
    </recommendedName>
</protein>
<keyword evidence="1" id="KW-0863">Zinc-finger</keyword>
<dbReference type="PROSITE" id="PS50089">
    <property type="entry name" value="ZF_RING_2"/>
    <property type="match status" value="1"/>
</dbReference>
<keyword evidence="1" id="KW-0479">Metal-binding</keyword>
<dbReference type="SUPFAM" id="SSF56112">
    <property type="entry name" value="Protein kinase-like (PK-like)"/>
    <property type="match status" value="1"/>
</dbReference>
<feature type="domain" description="RING-type" evidence="3">
    <location>
        <begin position="495"/>
        <end position="535"/>
    </location>
</feature>
<organism evidence="4 5">
    <name type="scientific">Blepharisma stoltei</name>
    <dbReference type="NCBI Taxonomy" id="1481888"/>
    <lineage>
        <taxon>Eukaryota</taxon>
        <taxon>Sar</taxon>
        <taxon>Alveolata</taxon>
        <taxon>Ciliophora</taxon>
        <taxon>Postciliodesmatophora</taxon>
        <taxon>Heterotrichea</taxon>
        <taxon>Heterotrichida</taxon>
        <taxon>Blepharismidae</taxon>
        <taxon>Blepharisma</taxon>
    </lineage>
</organism>
<dbReference type="Gene3D" id="3.30.40.10">
    <property type="entry name" value="Zinc/RING finger domain, C3HC4 (zinc finger)"/>
    <property type="match status" value="1"/>
</dbReference>
<proteinExistence type="predicted"/>
<dbReference type="PROSITE" id="PS00108">
    <property type="entry name" value="PROTEIN_KINASE_ST"/>
    <property type="match status" value="1"/>
</dbReference>
<keyword evidence="1" id="KW-0862">Zinc</keyword>
<dbReference type="InterPro" id="IPR000719">
    <property type="entry name" value="Prot_kinase_dom"/>
</dbReference>
<dbReference type="PANTHER" id="PTHR24362:SF309">
    <property type="entry name" value="PROTEIN KINASE DOMAIN-CONTAINING PROTEIN"/>
    <property type="match status" value="1"/>
</dbReference>
<evidence type="ECO:0000313" key="5">
    <source>
        <dbReference type="Proteomes" id="UP001162131"/>
    </source>
</evidence>
<dbReference type="GO" id="GO:0008270">
    <property type="term" value="F:zinc ion binding"/>
    <property type="evidence" value="ECO:0007669"/>
    <property type="project" value="UniProtKB-KW"/>
</dbReference>
<accession>A0AAU9K4B7</accession>
<comment type="caution">
    <text evidence="4">The sequence shown here is derived from an EMBL/GenBank/DDBJ whole genome shotgun (WGS) entry which is preliminary data.</text>
</comment>
<reference evidence="4" key="1">
    <citation type="submission" date="2021-09" db="EMBL/GenBank/DDBJ databases">
        <authorList>
            <consortium name="AG Swart"/>
            <person name="Singh M."/>
            <person name="Singh A."/>
            <person name="Seah K."/>
            <person name="Emmerich C."/>
        </authorList>
    </citation>
    <scope>NUCLEOTIDE SEQUENCE</scope>
    <source>
        <strain evidence="4">ATCC30299</strain>
    </source>
</reference>
<sequence>MERIHEGDFTILKTLYKTDHVEVFKAAITKTNKLIAVKKLLVSSLDELNNIYKEAIAMAKLKHPNIVNLRSCIIGGKGLDPEYILFIMDYYPCGDLSREIHKRIPNNTFWSEFELLELMKSLINAYKFLQENDVAHRDIKPNNIFVTEDNTLKIADLGSVSNRKGLIKPVSMNLTITGTKSYLSPILWTAYIQICKGIIETRKVRHNPFKSDVYSLGLTFLYMASLQKVIRSEEIVNNIEKNIGIMINQLNYSQNLKNILFQMLAYEEESRPNFIELDRAFMDLFFIQPAIEQQINNKIEEERKDSRIKVKDFNVRNLLSNRKIVCKVCTRKKAVNLISASIKAIIDSDSFGCLAERLYILNVVHCKITIGKLSYICGICKGNNCEYITTCCSILTHQACYIGSCERTNKSRAENRGLKCCFCQKYNRSDRENFHSFDYTRYISINPQYAPLYQTAKAQEVSISENDNEQSQEKLNFSEKRQNSSPNLEILTSLCFICRRGNVTVVSFSCGHKFCKECFCAKINKCRKEICFSCPKEYNFEELLIILQKLKWNVNSS</sequence>
<dbReference type="PANTHER" id="PTHR24362">
    <property type="entry name" value="SERINE/THREONINE-PROTEIN KINASE NEK"/>
    <property type="match status" value="1"/>
</dbReference>
<dbReference type="CDD" id="cd00180">
    <property type="entry name" value="PKc"/>
    <property type="match status" value="1"/>
</dbReference>
<evidence type="ECO:0000313" key="4">
    <source>
        <dbReference type="EMBL" id="CAG9332723.1"/>
    </source>
</evidence>
<evidence type="ECO:0000256" key="1">
    <source>
        <dbReference type="PROSITE-ProRule" id="PRU00175"/>
    </source>
</evidence>
<dbReference type="GO" id="GO:0005524">
    <property type="term" value="F:ATP binding"/>
    <property type="evidence" value="ECO:0007669"/>
    <property type="project" value="InterPro"/>
</dbReference>
<feature type="domain" description="Protein kinase" evidence="2">
    <location>
        <begin position="1"/>
        <end position="286"/>
    </location>
</feature>
<evidence type="ECO:0000259" key="2">
    <source>
        <dbReference type="PROSITE" id="PS50011"/>
    </source>
</evidence>
<evidence type="ECO:0008006" key="6">
    <source>
        <dbReference type="Google" id="ProtNLM"/>
    </source>
</evidence>
<gene>
    <name evidence="4" type="ORF">BSTOLATCC_MIC57015</name>
</gene>
<dbReference type="SUPFAM" id="SSF57850">
    <property type="entry name" value="RING/U-box"/>
    <property type="match status" value="1"/>
</dbReference>
<dbReference type="InterPro" id="IPR011009">
    <property type="entry name" value="Kinase-like_dom_sf"/>
</dbReference>
<dbReference type="PROSITE" id="PS50011">
    <property type="entry name" value="PROTEIN_KINASE_DOM"/>
    <property type="match status" value="1"/>
</dbReference>
<dbReference type="Gene3D" id="1.10.510.10">
    <property type="entry name" value="Transferase(Phosphotransferase) domain 1"/>
    <property type="match status" value="1"/>
</dbReference>
<dbReference type="Proteomes" id="UP001162131">
    <property type="component" value="Unassembled WGS sequence"/>
</dbReference>
<dbReference type="EMBL" id="CAJZBQ010000055">
    <property type="protein sequence ID" value="CAG9332723.1"/>
    <property type="molecule type" value="Genomic_DNA"/>
</dbReference>
<dbReference type="SMART" id="SM00220">
    <property type="entry name" value="S_TKc"/>
    <property type="match status" value="1"/>
</dbReference>
<name>A0AAU9K4B7_9CILI</name>
<dbReference type="CDD" id="cd16449">
    <property type="entry name" value="RING-HC"/>
    <property type="match status" value="1"/>
</dbReference>
<dbReference type="InterPro" id="IPR001841">
    <property type="entry name" value="Znf_RING"/>
</dbReference>
<dbReference type="InterPro" id="IPR013083">
    <property type="entry name" value="Znf_RING/FYVE/PHD"/>
</dbReference>
<dbReference type="InterPro" id="IPR008271">
    <property type="entry name" value="Ser/Thr_kinase_AS"/>
</dbReference>
<keyword evidence="5" id="KW-1185">Reference proteome</keyword>
<evidence type="ECO:0000259" key="3">
    <source>
        <dbReference type="PROSITE" id="PS50089"/>
    </source>
</evidence>